<protein>
    <submittedName>
        <fullName evidence="1">Uncharacterized protein</fullName>
    </submittedName>
</protein>
<keyword evidence="2" id="KW-1185">Reference proteome</keyword>
<gene>
    <name evidence="1" type="ORF">LIER_16050</name>
</gene>
<organism evidence="1 2">
    <name type="scientific">Lithospermum erythrorhizon</name>
    <name type="common">Purple gromwell</name>
    <name type="synonym">Lithospermum officinale var. erythrorhizon</name>
    <dbReference type="NCBI Taxonomy" id="34254"/>
    <lineage>
        <taxon>Eukaryota</taxon>
        <taxon>Viridiplantae</taxon>
        <taxon>Streptophyta</taxon>
        <taxon>Embryophyta</taxon>
        <taxon>Tracheophyta</taxon>
        <taxon>Spermatophyta</taxon>
        <taxon>Magnoliopsida</taxon>
        <taxon>eudicotyledons</taxon>
        <taxon>Gunneridae</taxon>
        <taxon>Pentapetalae</taxon>
        <taxon>asterids</taxon>
        <taxon>lamiids</taxon>
        <taxon>Boraginales</taxon>
        <taxon>Boraginaceae</taxon>
        <taxon>Boraginoideae</taxon>
        <taxon>Lithospermeae</taxon>
        <taxon>Lithospermum</taxon>
    </lineage>
</organism>
<evidence type="ECO:0000313" key="1">
    <source>
        <dbReference type="EMBL" id="GAA0159223.1"/>
    </source>
</evidence>
<accession>A0AAV3Q7M1</accession>
<proteinExistence type="predicted"/>
<dbReference type="Proteomes" id="UP001454036">
    <property type="component" value="Unassembled WGS sequence"/>
</dbReference>
<comment type="caution">
    <text evidence="1">The sequence shown here is derived from an EMBL/GenBank/DDBJ whole genome shotgun (WGS) entry which is preliminary data.</text>
</comment>
<reference evidence="1 2" key="1">
    <citation type="submission" date="2024-01" db="EMBL/GenBank/DDBJ databases">
        <title>The complete chloroplast genome sequence of Lithospermum erythrorhizon: insights into the phylogenetic relationship among Boraginaceae species and the maternal lineages of purple gromwells.</title>
        <authorList>
            <person name="Okada T."/>
            <person name="Watanabe K."/>
        </authorList>
    </citation>
    <scope>NUCLEOTIDE SEQUENCE [LARGE SCALE GENOMIC DNA]</scope>
</reference>
<name>A0AAV3Q7M1_LITER</name>
<dbReference type="EMBL" id="BAABME010003550">
    <property type="protein sequence ID" value="GAA0159223.1"/>
    <property type="molecule type" value="Genomic_DNA"/>
</dbReference>
<evidence type="ECO:0000313" key="2">
    <source>
        <dbReference type="Proteomes" id="UP001454036"/>
    </source>
</evidence>
<sequence length="107" mass="12257">MKKVIDVRKSWIKTKIVKKYHGRVLTTGFRVAMKDYFNKRRESSYDLEVCQLRQMVMQMQKKLELLEAVLRAKGLDKVVMGSPSSASVNFSPIGSSEELVSLHVIPI</sequence>
<dbReference type="AlphaFoldDB" id="A0AAV3Q7M1"/>